<evidence type="ECO:0000313" key="4">
    <source>
        <dbReference type="Proteomes" id="UP000314294"/>
    </source>
</evidence>
<dbReference type="InterPro" id="IPR016186">
    <property type="entry name" value="C-type_lectin-like/link_sf"/>
</dbReference>
<feature type="chain" id="PRO_5021417639" evidence="1">
    <location>
        <begin position="21"/>
        <end position="328"/>
    </location>
</feature>
<evidence type="ECO:0000259" key="2">
    <source>
        <dbReference type="PROSITE" id="PS50041"/>
    </source>
</evidence>
<evidence type="ECO:0000313" key="3">
    <source>
        <dbReference type="EMBL" id="TNN53395.1"/>
    </source>
</evidence>
<dbReference type="Gene3D" id="3.10.100.10">
    <property type="entry name" value="Mannose-Binding Protein A, subunit A"/>
    <property type="match status" value="2"/>
</dbReference>
<dbReference type="PANTHER" id="PTHR45784">
    <property type="entry name" value="C-TYPE LECTIN DOMAIN FAMILY 20 MEMBER A-RELATED"/>
    <property type="match status" value="1"/>
</dbReference>
<gene>
    <name evidence="3" type="primary">LECM1_1</name>
    <name evidence="3" type="ORF">EYF80_036382</name>
</gene>
<dbReference type="SUPFAM" id="SSF56436">
    <property type="entry name" value="C-type lectin-like"/>
    <property type="match status" value="2"/>
</dbReference>
<dbReference type="InterPro" id="IPR001304">
    <property type="entry name" value="C-type_lectin-like"/>
</dbReference>
<proteinExistence type="predicted"/>
<keyword evidence="1" id="KW-0732">Signal</keyword>
<feature type="domain" description="C-type lectin" evidence="2">
    <location>
        <begin position="153"/>
        <end position="251"/>
    </location>
</feature>
<dbReference type="GO" id="GO:0030246">
    <property type="term" value="F:carbohydrate binding"/>
    <property type="evidence" value="ECO:0007669"/>
    <property type="project" value="UniProtKB-KW"/>
</dbReference>
<accession>A0A4Z2GJF8</accession>
<dbReference type="InterPro" id="IPR016187">
    <property type="entry name" value="CTDL_fold"/>
</dbReference>
<dbReference type="SMART" id="SM00034">
    <property type="entry name" value="CLECT"/>
    <property type="match status" value="2"/>
</dbReference>
<feature type="domain" description="C-type lectin" evidence="2">
    <location>
        <begin position="26"/>
        <end position="135"/>
    </location>
</feature>
<dbReference type="EMBL" id="SRLO01000517">
    <property type="protein sequence ID" value="TNN53395.1"/>
    <property type="molecule type" value="Genomic_DNA"/>
</dbReference>
<dbReference type="PANTHER" id="PTHR45784:SF3">
    <property type="entry name" value="C-TYPE LECTIN DOMAIN FAMILY 4 MEMBER K-LIKE-RELATED"/>
    <property type="match status" value="1"/>
</dbReference>
<name>A0A4Z2GJF8_9TELE</name>
<organism evidence="3 4">
    <name type="scientific">Liparis tanakae</name>
    <name type="common">Tanaka's snailfish</name>
    <dbReference type="NCBI Taxonomy" id="230148"/>
    <lineage>
        <taxon>Eukaryota</taxon>
        <taxon>Metazoa</taxon>
        <taxon>Chordata</taxon>
        <taxon>Craniata</taxon>
        <taxon>Vertebrata</taxon>
        <taxon>Euteleostomi</taxon>
        <taxon>Actinopterygii</taxon>
        <taxon>Neopterygii</taxon>
        <taxon>Teleostei</taxon>
        <taxon>Neoteleostei</taxon>
        <taxon>Acanthomorphata</taxon>
        <taxon>Eupercaria</taxon>
        <taxon>Perciformes</taxon>
        <taxon>Cottioidei</taxon>
        <taxon>Cottales</taxon>
        <taxon>Liparidae</taxon>
        <taxon>Liparis</taxon>
    </lineage>
</organism>
<dbReference type="OrthoDB" id="6369810at2759"/>
<feature type="signal peptide" evidence="1">
    <location>
        <begin position="1"/>
        <end position="20"/>
    </location>
</feature>
<protein>
    <submittedName>
        <fullName evidence="3">C-type lectin 1</fullName>
    </submittedName>
</protein>
<dbReference type="Proteomes" id="UP000314294">
    <property type="component" value="Unassembled WGS sequence"/>
</dbReference>
<dbReference type="AlphaFoldDB" id="A0A4Z2GJF8"/>
<comment type="caution">
    <text evidence="3">The sequence shown here is derived from an EMBL/GenBank/DDBJ whole genome shotgun (WGS) entry which is preliminary data.</text>
</comment>
<sequence>MERRLLGIVILSGLCRFTSSAQYRQYSFISTPKNWTEARRYCLTKHTDLASVHDGADVEKLSALITAGVPHVFLGLYRRWDWSRSAADSYRAGEKTFWKWVSGEPLDHPHFCGSIDGTGEWSATDCSKRMNFTCYDEMQTAPAQRFHLGGGLKSWDDAQTACRARHTDLAMVRDLADNEELKRMATDYPIWIGLTGTAWAWSDGSEPTYTPWSRQDPAPNGIADCAGLDVGSDPLGMIESNCAEPKPFICYEDAVRQRVVGLRLTADSSLDITDPAVMESILNTVAMKLKEEGASVGVRLRWRKVPEKLIIPEDAENVTDIVCPSVLD</sequence>
<keyword evidence="4" id="KW-1185">Reference proteome</keyword>
<dbReference type="PROSITE" id="PS50041">
    <property type="entry name" value="C_TYPE_LECTIN_2"/>
    <property type="match status" value="2"/>
</dbReference>
<dbReference type="Pfam" id="PF00059">
    <property type="entry name" value="Lectin_C"/>
    <property type="match status" value="2"/>
</dbReference>
<reference evidence="3 4" key="1">
    <citation type="submission" date="2019-03" db="EMBL/GenBank/DDBJ databases">
        <title>First draft genome of Liparis tanakae, snailfish: a comprehensive survey of snailfish specific genes.</title>
        <authorList>
            <person name="Kim W."/>
            <person name="Song I."/>
            <person name="Jeong J.-H."/>
            <person name="Kim D."/>
            <person name="Kim S."/>
            <person name="Ryu S."/>
            <person name="Song J.Y."/>
            <person name="Lee S.K."/>
        </authorList>
    </citation>
    <scope>NUCLEOTIDE SEQUENCE [LARGE SCALE GENOMIC DNA]</scope>
    <source>
        <tissue evidence="3">Muscle</tissue>
    </source>
</reference>
<keyword evidence="3" id="KW-0430">Lectin</keyword>
<evidence type="ECO:0000256" key="1">
    <source>
        <dbReference type="SAM" id="SignalP"/>
    </source>
</evidence>